<evidence type="ECO:0000256" key="2">
    <source>
        <dbReference type="ARBA" id="ARBA00012438"/>
    </source>
</evidence>
<dbReference type="InterPro" id="IPR036890">
    <property type="entry name" value="HATPase_C_sf"/>
</dbReference>
<dbReference type="InterPro" id="IPR004358">
    <property type="entry name" value="Sig_transdc_His_kin-like_C"/>
</dbReference>
<dbReference type="InterPro" id="IPR005467">
    <property type="entry name" value="His_kinase_dom"/>
</dbReference>
<evidence type="ECO:0000313" key="8">
    <source>
        <dbReference type="EMBL" id="MCL1125462.1"/>
    </source>
</evidence>
<gene>
    <name evidence="8" type="ORF">L2764_13475</name>
</gene>
<dbReference type="EMBL" id="JAKIKS010000049">
    <property type="protein sequence ID" value="MCL1125462.1"/>
    <property type="molecule type" value="Genomic_DNA"/>
</dbReference>
<comment type="caution">
    <text evidence="8">The sequence shown here is derived from an EMBL/GenBank/DDBJ whole genome shotgun (WGS) entry which is preliminary data.</text>
</comment>
<dbReference type="InterPro" id="IPR003594">
    <property type="entry name" value="HATPase_dom"/>
</dbReference>
<evidence type="ECO:0000259" key="7">
    <source>
        <dbReference type="PROSITE" id="PS50109"/>
    </source>
</evidence>
<dbReference type="InterPro" id="IPR050980">
    <property type="entry name" value="2C_sensor_his_kinase"/>
</dbReference>
<keyword evidence="3" id="KW-0808">Transferase</keyword>
<sequence length="170" mass="18067">MVKGKPQALDCVSGLKGIIDKVLENCSPIAQKQACQLTFHDESQGNIQANVPALVSAINNVLINSIEAGASQISLHAYDDDSHIVVKIVDNGAGLMQSDLVSTSSFFTTKSQGTGLGLSVVQSVMRQHNGALSLCNRQVKGQTEKGCIVLLRFPKIRTSVEASTVEYSHG</sequence>
<keyword evidence="4" id="KW-0547">Nucleotide-binding</keyword>
<accession>A0ABT0LCN1</accession>
<dbReference type="Pfam" id="PF02518">
    <property type="entry name" value="HATPase_c"/>
    <property type="match status" value="1"/>
</dbReference>
<dbReference type="EC" id="2.7.13.3" evidence="2"/>
<organism evidence="8 9">
    <name type="scientific">Shewanella surugensis</name>
    <dbReference type="NCBI Taxonomy" id="212020"/>
    <lineage>
        <taxon>Bacteria</taxon>
        <taxon>Pseudomonadati</taxon>
        <taxon>Pseudomonadota</taxon>
        <taxon>Gammaproteobacteria</taxon>
        <taxon>Alteromonadales</taxon>
        <taxon>Shewanellaceae</taxon>
        <taxon>Shewanella</taxon>
    </lineage>
</organism>
<dbReference type="PANTHER" id="PTHR44936">
    <property type="entry name" value="SENSOR PROTEIN CREC"/>
    <property type="match status" value="1"/>
</dbReference>
<dbReference type="Gene3D" id="3.30.565.10">
    <property type="entry name" value="Histidine kinase-like ATPase, C-terminal domain"/>
    <property type="match status" value="1"/>
</dbReference>
<evidence type="ECO:0000313" key="9">
    <source>
        <dbReference type="Proteomes" id="UP001203423"/>
    </source>
</evidence>
<protein>
    <recommendedName>
        <fullName evidence="2">histidine kinase</fullName>
        <ecNumber evidence="2">2.7.13.3</ecNumber>
    </recommendedName>
</protein>
<evidence type="ECO:0000256" key="4">
    <source>
        <dbReference type="ARBA" id="ARBA00022741"/>
    </source>
</evidence>
<keyword evidence="6" id="KW-0067">ATP-binding</keyword>
<dbReference type="SMART" id="SM00387">
    <property type="entry name" value="HATPase_c"/>
    <property type="match status" value="1"/>
</dbReference>
<dbReference type="PROSITE" id="PS50109">
    <property type="entry name" value="HIS_KIN"/>
    <property type="match status" value="1"/>
</dbReference>
<reference evidence="8 9" key="1">
    <citation type="submission" date="2022-01" db="EMBL/GenBank/DDBJ databases">
        <title>Whole genome-based taxonomy of the Shewanellaceae.</title>
        <authorList>
            <person name="Martin-Rodriguez A.J."/>
        </authorList>
    </citation>
    <scope>NUCLEOTIDE SEQUENCE [LARGE SCALE GENOMIC DNA]</scope>
    <source>
        <strain evidence="8 9">DSM 17177</strain>
    </source>
</reference>
<evidence type="ECO:0000256" key="3">
    <source>
        <dbReference type="ARBA" id="ARBA00022679"/>
    </source>
</evidence>
<name>A0ABT0LCN1_9GAMM</name>
<evidence type="ECO:0000256" key="6">
    <source>
        <dbReference type="ARBA" id="ARBA00022840"/>
    </source>
</evidence>
<keyword evidence="5 8" id="KW-0418">Kinase</keyword>
<dbReference type="PANTHER" id="PTHR44936:SF10">
    <property type="entry name" value="SENSOR PROTEIN RSTB"/>
    <property type="match status" value="1"/>
</dbReference>
<feature type="domain" description="Histidine kinase" evidence="7">
    <location>
        <begin position="15"/>
        <end position="157"/>
    </location>
</feature>
<dbReference type="GO" id="GO:0016301">
    <property type="term" value="F:kinase activity"/>
    <property type="evidence" value="ECO:0007669"/>
    <property type="project" value="UniProtKB-KW"/>
</dbReference>
<keyword evidence="9" id="KW-1185">Reference proteome</keyword>
<dbReference type="PRINTS" id="PR00344">
    <property type="entry name" value="BCTRLSENSOR"/>
</dbReference>
<proteinExistence type="predicted"/>
<evidence type="ECO:0000256" key="5">
    <source>
        <dbReference type="ARBA" id="ARBA00022777"/>
    </source>
</evidence>
<comment type="catalytic activity">
    <reaction evidence="1">
        <text>ATP + protein L-histidine = ADP + protein N-phospho-L-histidine.</text>
        <dbReference type="EC" id="2.7.13.3"/>
    </reaction>
</comment>
<evidence type="ECO:0000256" key="1">
    <source>
        <dbReference type="ARBA" id="ARBA00000085"/>
    </source>
</evidence>
<dbReference type="SUPFAM" id="SSF55874">
    <property type="entry name" value="ATPase domain of HSP90 chaperone/DNA topoisomerase II/histidine kinase"/>
    <property type="match status" value="1"/>
</dbReference>
<dbReference type="Proteomes" id="UP001203423">
    <property type="component" value="Unassembled WGS sequence"/>
</dbReference>